<feature type="region of interest" description="Disordered" evidence="1">
    <location>
        <begin position="109"/>
        <end position="128"/>
    </location>
</feature>
<comment type="caution">
    <text evidence="2">The sequence shown here is derived from an EMBL/GenBank/DDBJ whole genome shotgun (WGS) entry which is preliminary data.</text>
</comment>
<dbReference type="InterPro" id="IPR045445">
    <property type="entry name" value="DUF6502"/>
</dbReference>
<gene>
    <name evidence="2" type="ORF">ACFPOE_08700</name>
</gene>
<accession>A0ABW0NAM7</accession>
<sequence>MKKAAADLLLEQSQPLLMPWVELLLRQGVTYPQLAATLKQVFFDAAQAELRRTGQRQTDSAISVLSGLHRKEVRALGSAGPRAAGPAVPLSSQIVTRWLADARYRDRRNKPRDLPRHGPGDSFESLASSLSKDVHPRTALEELVRLGAVTLQGDMVCINGAAFVPKQGFADMVALLCASVADHIAAGAHNLEAPDAGPRFLEQSVFAASLTPESARRLGELAREIWAVAFQRMVAEASARVDHDRERPDATHRARFGVFFYADTDPQAPDGA</sequence>
<keyword evidence="3" id="KW-1185">Reference proteome</keyword>
<dbReference type="RefSeq" id="WP_376849691.1">
    <property type="nucleotide sequence ID" value="NZ_JBHSMF010000006.1"/>
</dbReference>
<dbReference type="Proteomes" id="UP001596037">
    <property type="component" value="Unassembled WGS sequence"/>
</dbReference>
<evidence type="ECO:0000313" key="3">
    <source>
        <dbReference type="Proteomes" id="UP001596037"/>
    </source>
</evidence>
<name>A0ABW0NAM7_9BURK</name>
<protein>
    <submittedName>
        <fullName evidence="2">DUF6502 family protein</fullName>
    </submittedName>
</protein>
<evidence type="ECO:0000256" key="1">
    <source>
        <dbReference type="SAM" id="MobiDB-lite"/>
    </source>
</evidence>
<reference evidence="3" key="1">
    <citation type="journal article" date="2019" name="Int. J. Syst. Evol. Microbiol.">
        <title>The Global Catalogue of Microorganisms (GCM) 10K type strain sequencing project: providing services to taxonomists for standard genome sequencing and annotation.</title>
        <authorList>
            <consortium name="The Broad Institute Genomics Platform"/>
            <consortium name="The Broad Institute Genome Sequencing Center for Infectious Disease"/>
            <person name="Wu L."/>
            <person name="Ma J."/>
        </authorList>
    </citation>
    <scope>NUCLEOTIDE SEQUENCE [LARGE SCALE GENOMIC DNA]</scope>
    <source>
        <strain evidence="3">CCUG 57401</strain>
    </source>
</reference>
<organism evidence="2 3">
    <name type="scientific">Caenimonas terrae</name>
    <dbReference type="NCBI Taxonomy" id="696074"/>
    <lineage>
        <taxon>Bacteria</taxon>
        <taxon>Pseudomonadati</taxon>
        <taxon>Pseudomonadota</taxon>
        <taxon>Betaproteobacteria</taxon>
        <taxon>Burkholderiales</taxon>
        <taxon>Comamonadaceae</taxon>
        <taxon>Caenimonas</taxon>
    </lineage>
</organism>
<dbReference type="EMBL" id="JBHSMF010000006">
    <property type="protein sequence ID" value="MFC5497609.1"/>
    <property type="molecule type" value="Genomic_DNA"/>
</dbReference>
<dbReference type="Pfam" id="PF20112">
    <property type="entry name" value="DUF6502"/>
    <property type="match status" value="1"/>
</dbReference>
<proteinExistence type="predicted"/>
<evidence type="ECO:0000313" key="2">
    <source>
        <dbReference type="EMBL" id="MFC5497609.1"/>
    </source>
</evidence>